<gene>
    <name evidence="2" type="ORF">DFR74_115159</name>
</gene>
<feature type="region of interest" description="Disordered" evidence="1">
    <location>
        <begin position="145"/>
        <end position="217"/>
    </location>
</feature>
<proteinExistence type="predicted"/>
<sequence>MLLDALHGDIDRLRELMRLEAVVPTLAPPSDARLDAVLSAGIEVGMNRALALSDLLALTPGEAQRLWGTGESDWIARTTDSVRVLDRGALTRRRIHAARSIDPDHDTQYRALTRAGIRAQDGRAVVPVHAEPGALIAAARTELGRDNPAGSPAPLSPWPIRAVPEPVVTDVTAHDPTHREGQEDSPDPTTTDPGGDQCNPWPETDLDTARSNDPELS</sequence>
<keyword evidence="3" id="KW-1185">Reference proteome</keyword>
<evidence type="ECO:0000313" key="3">
    <source>
        <dbReference type="Proteomes" id="UP000252586"/>
    </source>
</evidence>
<dbReference type="AlphaFoldDB" id="A0A366D5J5"/>
<name>A0A366D5J5_9NOCA</name>
<evidence type="ECO:0000256" key="1">
    <source>
        <dbReference type="SAM" id="MobiDB-lite"/>
    </source>
</evidence>
<dbReference type="EMBL" id="QNRE01000015">
    <property type="protein sequence ID" value="RBO85311.1"/>
    <property type="molecule type" value="Genomic_DNA"/>
</dbReference>
<evidence type="ECO:0000313" key="2">
    <source>
        <dbReference type="EMBL" id="RBO85311.1"/>
    </source>
</evidence>
<reference evidence="2 3" key="1">
    <citation type="submission" date="2018-06" db="EMBL/GenBank/DDBJ databases">
        <title>Genomic Encyclopedia of Type Strains, Phase IV (KMG-IV): sequencing the most valuable type-strain genomes for metagenomic binning, comparative biology and taxonomic classification.</title>
        <authorList>
            <person name="Goeker M."/>
        </authorList>
    </citation>
    <scope>NUCLEOTIDE SEQUENCE [LARGE SCALE GENOMIC DNA]</scope>
    <source>
        <strain evidence="2 3">DSM 44599</strain>
    </source>
</reference>
<dbReference type="STRING" id="1210090.GCA_001613185_03037"/>
<protein>
    <submittedName>
        <fullName evidence="2">Uncharacterized protein</fullName>
    </submittedName>
</protein>
<organism evidence="2 3">
    <name type="scientific">Nocardia puris</name>
    <dbReference type="NCBI Taxonomy" id="208602"/>
    <lineage>
        <taxon>Bacteria</taxon>
        <taxon>Bacillati</taxon>
        <taxon>Actinomycetota</taxon>
        <taxon>Actinomycetes</taxon>
        <taxon>Mycobacteriales</taxon>
        <taxon>Nocardiaceae</taxon>
        <taxon>Nocardia</taxon>
    </lineage>
</organism>
<comment type="caution">
    <text evidence="2">The sequence shown here is derived from an EMBL/GenBank/DDBJ whole genome shotgun (WGS) entry which is preliminary data.</text>
</comment>
<accession>A0A366D5J5</accession>
<feature type="compositionally biased region" description="Basic and acidic residues" evidence="1">
    <location>
        <begin position="172"/>
        <end position="182"/>
    </location>
</feature>
<dbReference type="Proteomes" id="UP000252586">
    <property type="component" value="Unassembled WGS sequence"/>
</dbReference>
<feature type="compositionally biased region" description="Basic and acidic residues" evidence="1">
    <location>
        <begin position="207"/>
        <end position="217"/>
    </location>
</feature>
<dbReference type="RefSeq" id="WP_067509123.1">
    <property type="nucleotide sequence ID" value="NZ_JADLRS010000027.1"/>
</dbReference>